<accession>A0ABT8H7I4</accession>
<name>A0ABT8H7I4_MYCAO</name>
<sequence length="90" mass="9230">MNCLIYPAAAALTVSAALGLAGSAIAQPDESEEPKSAVDAIAQLQSEGKSVHVVGAEDSPLQSCDVANVVEEEEANVVTVEVTCEDGYPR</sequence>
<organism evidence="2 3">
    <name type="scientific">Mycolicibacterium austroafricanum</name>
    <name type="common">Mycobacterium austroafricanum</name>
    <dbReference type="NCBI Taxonomy" id="39687"/>
    <lineage>
        <taxon>Bacteria</taxon>
        <taxon>Bacillati</taxon>
        <taxon>Actinomycetota</taxon>
        <taxon>Actinomycetes</taxon>
        <taxon>Mycobacteriales</taxon>
        <taxon>Mycobacteriaceae</taxon>
        <taxon>Mycolicibacterium</taxon>
    </lineage>
</organism>
<comment type="caution">
    <text evidence="2">The sequence shown here is derived from an EMBL/GenBank/DDBJ whole genome shotgun (WGS) entry which is preliminary data.</text>
</comment>
<protein>
    <recommendedName>
        <fullName evidence="4">Secreted protein</fullName>
    </recommendedName>
</protein>
<reference evidence="2" key="1">
    <citation type="submission" date="2023-07" db="EMBL/GenBank/DDBJ databases">
        <title>Degradation of tert-butanol by M. austroafricanum TBA100.</title>
        <authorList>
            <person name="Helbich S."/>
            <person name="Vainshtein Y."/>
        </authorList>
    </citation>
    <scope>NUCLEOTIDE SEQUENCE</scope>
    <source>
        <strain evidence="2">TBA100</strain>
    </source>
</reference>
<keyword evidence="3" id="KW-1185">Reference proteome</keyword>
<keyword evidence="1" id="KW-0732">Signal</keyword>
<dbReference type="Proteomes" id="UP001172687">
    <property type="component" value="Unassembled WGS sequence"/>
</dbReference>
<gene>
    <name evidence="2" type="ORF">QYF68_02655</name>
</gene>
<proteinExistence type="predicted"/>
<evidence type="ECO:0000313" key="3">
    <source>
        <dbReference type="Proteomes" id="UP001172687"/>
    </source>
</evidence>
<dbReference type="EMBL" id="JAUHTC010000011">
    <property type="protein sequence ID" value="MDN4516723.1"/>
    <property type="molecule type" value="Genomic_DNA"/>
</dbReference>
<evidence type="ECO:0000313" key="2">
    <source>
        <dbReference type="EMBL" id="MDN4516723.1"/>
    </source>
</evidence>
<evidence type="ECO:0008006" key="4">
    <source>
        <dbReference type="Google" id="ProtNLM"/>
    </source>
</evidence>
<feature type="chain" id="PRO_5045133748" description="Secreted protein" evidence="1">
    <location>
        <begin position="27"/>
        <end position="90"/>
    </location>
</feature>
<evidence type="ECO:0000256" key="1">
    <source>
        <dbReference type="SAM" id="SignalP"/>
    </source>
</evidence>
<feature type="signal peptide" evidence="1">
    <location>
        <begin position="1"/>
        <end position="26"/>
    </location>
</feature>
<dbReference type="RefSeq" id="WP_011777654.1">
    <property type="nucleotide sequence ID" value="NZ_CP070380.1"/>
</dbReference>